<dbReference type="SUPFAM" id="SSF56399">
    <property type="entry name" value="ADP-ribosylation"/>
    <property type="match status" value="1"/>
</dbReference>
<dbReference type="InterPro" id="IPR012317">
    <property type="entry name" value="Poly(ADP-ribose)pol_cat_dom"/>
</dbReference>
<dbReference type="PANTHER" id="PTHR45740:SF2">
    <property type="entry name" value="POLY [ADP-RIBOSE] POLYMERASE"/>
    <property type="match status" value="1"/>
</dbReference>
<dbReference type="Proteomes" id="UP001154078">
    <property type="component" value="Chromosome 11"/>
</dbReference>
<evidence type="ECO:0000259" key="1">
    <source>
        <dbReference type="PROSITE" id="PS51059"/>
    </source>
</evidence>
<feature type="domain" description="PARP catalytic" evidence="1">
    <location>
        <begin position="38"/>
        <end position="255"/>
    </location>
</feature>
<name>A0A9P0FC57_BRAAE</name>
<dbReference type="Gene3D" id="3.90.228.10">
    <property type="match status" value="1"/>
</dbReference>
<protein>
    <recommendedName>
        <fullName evidence="1">PARP catalytic domain-containing protein</fullName>
    </recommendedName>
</protein>
<dbReference type="OrthoDB" id="6133115at2759"/>
<dbReference type="GO" id="GO:1990404">
    <property type="term" value="F:NAD+-protein mono-ADP-ribosyltransferase activity"/>
    <property type="evidence" value="ECO:0007669"/>
    <property type="project" value="TreeGrafter"/>
</dbReference>
<dbReference type="AlphaFoldDB" id="A0A9P0FC57"/>
<dbReference type="PANTHER" id="PTHR45740">
    <property type="entry name" value="POLY [ADP-RIBOSE] POLYMERASE"/>
    <property type="match status" value="1"/>
</dbReference>
<sequence>MDNLLDGIQNLDLASRSVEDPKLIRKNEAFLKDLLELVPEFKTWENQTFDKPFHLVLGDFPHVTLRRYGSSTTSAKKPYYKLKHVYRVENPFILAQFYLKKVQLEQRNGTVTKCKYFHGTKGHNLEPICLNNFNWRNFSRGVSFSPKFIYSNSSTRRFNISIGPMLKNCLLAINENEQLLNAMFFSQVLTGKCQRLCPLNKVPCKGYDTTSNTRYSVFVKYEDFEYYPQYLILMTAKNIPKVTVKKLRKIPKETVKKFNHHIKDGFYYYSRKRFLYNKPFKYNYQNEYGFYYNRDSDDYDYYNEYGFNYGRGIDDYDIPYYDSDSDDYDIPYYNEYDFCDDPDFEVASISTKNQRKQLKTKLLRVLNWVKSYY</sequence>
<dbReference type="InterPro" id="IPR051712">
    <property type="entry name" value="ARTD-AVP"/>
</dbReference>
<dbReference type="EMBL" id="OV121142">
    <property type="protein sequence ID" value="CAH0549797.1"/>
    <property type="molecule type" value="Genomic_DNA"/>
</dbReference>
<accession>A0A9P0FC57</accession>
<keyword evidence="3" id="KW-1185">Reference proteome</keyword>
<dbReference type="PROSITE" id="PS51059">
    <property type="entry name" value="PARP_CATALYTIC"/>
    <property type="match status" value="1"/>
</dbReference>
<proteinExistence type="predicted"/>
<reference evidence="2" key="1">
    <citation type="submission" date="2021-12" db="EMBL/GenBank/DDBJ databases">
        <authorList>
            <person name="King R."/>
        </authorList>
    </citation>
    <scope>NUCLEOTIDE SEQUENCE</scope>
</reference>
<dbReference type="GO" id="GO:0005634">
    <property type="term" value="C:nucleus"/>
    <property type="evidence" value="ECO:0007669"/>
    <property type="project" value="TreeGrafter"/>
</dbReference>
<dbReference type="GO" id="GO:0003950">
    <property type="term" value="F:NAD+ poly-ADP-ribosyltransferase activity"/>
    <property type="evidence" value="ECO:0007669"/>
    <property type="project" value="InterPro"/>
</dbReference>
<gene>
    <name evidence="2" type="ORF">MELIAE_LOCUS2828</name>
</gene>
<evidence type="ECO:0000313" key="2">
    <source>
        <dbReference type="EMBL" id="CAH0549797.1"/>
    </source>
</evidence>
<evidence type="ECO:0000313" key="3">
    <source>
        <dbReference type="Proteomes" id="UP001154078"/>
    </source>
</evidence>
<organism evidence="2 3">
    <name type="scientific">Brassicogethes aeneus</name>
    <name type="common">Rape pollen beetle</name>
    <name type="synonym">Meligethes aeneus</name>
    <dbReference type="NCBI Taxonomy" id="1431903"/>
    <lineage>
        <taxon>Eukaryota</taxon>
        <taxon>Metazoa</taxon>
        <taxon>Ecdysozoa</taxon>
        <taxon>Arthropoda</taxon>
        <taxon>Hexapoda</taxon>
        <taxon>Insecta</taxon>
        <taxon>Pterygota</taxon>
        <taxon>Neoptera</taxon>
        <taxon>Endopterygota</taxon>
        <taxon>Coleoptera</taxon>
        <taxon>Polyphaga</taxon>
        <taxon>Cucujiformia</taxon>
        <taxon>Nitidulidae</taxon>
        <taxon>Meligethinae</taxon>
        <taxon>Brassicogethes</taxon>
    </lineage>
</organism>